<dbReference type="InterPro" id="IPR003594">
    <property type="entry name" value="HATPase_dom"/>
</dbReference>
<dbReference type="EMBL" id="JABAGO010000030">
    <property type="protein sequence ID" value="NME99571.1"/>
    <property type="molecule type" value="Genomic_DNA"/>
</dbReference>
<evidence type="ECO:0000256" key="1">
    <source>
        <dbReference type="ARBA" id="ARBA00000085"/>
    </source>
</evidence>
<comment type="caution">
    <text evidence="11">The sequence shown here is derived from an EMBL/GenBank/DDBJ whole genome shotgun (WGS) entry which is preliminary data.</text>
</comment>
<dbReference type="AlphaFoldDB" id="A0A848CXC1"/>
<keyword evidence="7" id="KW-0067">ATP-binding</keyword>
<feature type="domain" description="PAS" evidence="10">
    <location>
        <begin position="200"/>
        <end position="245"/>
    </location>
</feature>
<keyword evidence="8" id="KW-0902">Two-component regulatory system</keyword>
<dbReference type="Pfam" id="PF13426">
    <property type="entry name" value="PAS_9"/>
    <property type="match status" value="1"/>
</dbReference>
<dbReference type="GeneID" id="92840200"/>
<accession>A0A848CXC1</accession>
<dbReference type="Proteomes" id="UP000561326">
    <property type="component" value="Unassembled WGS sequence"/>
</dbReference>
<reference evidence="11 12" key="1">
    <citation type="submission" date="2020-04" db="EMBL/GenBank/DDBJ databases">
        <authorList>
            <person name="Hitch T.C.A."/>
            <person name="Wylensek D."/>
            <person name="Clavel T."/>
        </authorList>
    </citation>
    <scope>NUCLEOTIDE SEQUENCE [LARGE SCALE GENOMIC DNA]</scope>
    <source>
        <strain evidence="11 12">WB01_D5_05</strain>
    </source>
</reference>
<dbReference type="Gene3D" id="3.30.450.20">
    <property type="entry name" value="PAS domain"/>
    <property type="match status" value="1"/>
</dbReference>
<dbReference type="InterPro" id="IPR029016">
    <property type="entry name" value="GAF-like_dom_sf"/>
</dbReference>
<dbReference type="InterPro" id="IPR005467">
    <property type="entry name" value="His_kinase_dom"/>
</dbReference>
<dbReference type="RefSeq" id="WP_021622817.1">
    <property type="nucleotide sequence ID" value="NZ_CABKST010000190.1"/>
</dbReference>
<dbReference type="InterPro" id="IPR004358">
    <property type="entry name" value="Sig_transdc_His_kin-like_C"/>
</dbReference>
<dbReference type="SUPFAM" id="SSF55785">
    <property type="entry name" value="PYP-like sensor domain (PAS domain)"/>
    <property type="match status" value="1"/>
</dbReference>
<dbReference type="PRINTS" id="PR00344">
    <property type="entry name" value="BCTRLSENSOR"/>
</dbReference>
<dbReference type="InterPro" id="IPR003661">
    <property type="entry name" value="HisK_dim/P_dom"/>
</dbReference>
<proteinExistence type="predicted"/>
<dbReference type="PANTHER" id="PTHR43065">
    <property type="entry name" value="SENSOR HISTIDINE KINASE"/>
    <property type="match status" value="1"/>
</dbReference>
<evidence type="ECO:0000256" key="7">
    <source>
        <dbReference type="ARBA" id="ARBA00022840"/>
    </source>
</evidence>
<dbReference type="GO" id="GO:0005524">
    <property type="term" value="F:ATP binding"/>
    <property type="evidence" value="ECO:0007669"/>
    <property type="project" value="UniProtKB-KW"/>
</dbReference>
<evidence type="ECO:0000313" key="11">
    <source>
        <dbReference type="EMBL" id="NME99571.1"/>
    </source>
</evidence>
<dbReference type="CDD" id="cd00082">
    <property type="entry name" value="HisKA"/>
    <property type="match status" value="1"/>
</dbReference>
<dbReference type="PROSITE" id="PS50112">
    <property type="entry name" value="PAS"/>
    <property type="match status" value="1"/>
</dbReference>
<sequence>MSNYESLYIQISKQKCATMGLSPYILPRPSAISNTELEQRQEQYKEILSTINFFAKKMLFFVNKHPIVLLVTDKNATVLDMYGDRAIINHVQQMGINIGIQFNEEEMGTNSISLALEQLHPVKVIGPEHYHGYLNEAACYTVPFMYNTFDNLAGSLTIFTNMENANDVYLGMLLAVVDSVERELILRRQNQKLFVLNQIMMSTTKNGIILTDNRGIIIDANDSTENITGYKKNEMIGHSIAMLQPIAKYMYNTLQHEQIHEDILVEFVTGTQQQKTICLFDTLPIYDEKNILNGAYCQFRDITDRYNLERQIIISEKFSAIGKLSAGFAHEIRNPLTSISGFIHLLKEKTHTDDSNNYYFEIIQNELERVKKLVTNFIVVAKPDTPVRKEHDLRKVLMETVELMESHALLCKVNIQCSLSSAPLLLHIDAMQIKQVIMNIIQNSIEALPDGGNISIEMEETNDENVVISIQDNGCGMTANELKQVMTPFFTTKDDGLGLGLSISYRIIESHKGSLHVFSEKGAGTTFNIILPKTIGKE</sequence>
<evidence type="ECO:0000256" key="3">
    <source>
        <dbReference type="ARBA" id="ARBA00022553"/>
    </source>
</evidence>
<name>A0A848CXC1_ANEAE</name>
<feature type="domain" description="Histidine kinase" evidence="9">
    <location>
        <begin position="327"/>
        <end position="535"/>
    </location>
</feature>
<dbReference type="SUPFAM" id="SSF55874">
    <property type="entry name" value="ATPase domain of HSP90 chaperone/DNA topoisomerase II/histidine kinase"/>
    <property type="match status" value="1"/>
</dbReference>
<organism evidence="11 12">
    <name type="scientific">Aneurinibacillus aneurinilyticus</name>
    <name type="common">Bacillus aneurinolyticus</name>
    <dbReference type="NCBI Taxonomy" id="1391"/>
    <lineage>
        <taxon>Bacteria</taxon>
        <taxon>Bacillati</taxon>
        <taxon>Bacillota</taxon>
        <taxon>Bacilli</taxon>
        <taxon>Bacillales</taxon>
        <taxon>Paenibacillaceae</taxon>
        <taxon>Aneurinibacillus group</taxon>
        <taxon>Aneurinibacillus</taxon>
    </lineage>
</organism>
<dbReference type="SUPFAM" id="SSF47384">
    <property type="entry name" value="Homodimeric domain of signal transducing histidine kinase"/>
    <property type="match status" value="1"/>
</dbReference>
<dbReference type="SMART" id="SM00091">
    <property type="entry name" value="PAS"/>
    <property type="match status" value="1"/>
</dbReference>
<keyword evidence="5" id="KW-0547">Nucleotide-binding</keyword>
<evidence type="ECO:0000256" key="5">
    <source>
        <dbReference type="ARBA" id="ARBA00022741"/>
    </source>
</evidence>
<dbReference type="EC" id="2.7.13.3" evidence="2"/>
<dbReference type="OrthoDB" id="9784397at2"/>
<comment type="catalytic activity">
    <reaction evidence="1">
        <text>ATP + protein L-histidine = ADP + protein N-phospho-L-histidine.</text>
        <dbReference type="EC" id="2.7.13.3"/>
    </reaction>
</comment>
<dbReference type="Gene3D" id="3.30.450.40">
    <property type="match status" value="1"/>
</dbReference>
<dbReference type="InterPro" id="IPR036890">
    <property type="entry name" value="HATPase_C_sf"/>
</dbReference>
<dbReference type="Pfam" id="PF02518">
    <property type="entry name" value="HATPase_c"/>
    <property type="match status" value="1"/>
</dbReference>
<dbReference type="SMART" id="SM00388">
    <property type="entry name" value="HisKA"/>
    <property type="match status" value="1"/>
</dbReference>
<dbReference type="Gene3D" id="3.30.565.10">
    <property type="entry name" value="Histidine kinase-like ATPase, C-terminal domain"/>
    <property type="match status" value="1"/>
</dbReference>
<evidence type="ECO:0000256" key="6">
    <source>
        <dbReference type="ARBA" id="ARBA00022777"/>
    </source>
</evidence>
<dbReference type="InterPro" id="IPR036097">
    <property type="entry name" value="HisK_dim/P_sf"/>
</dbReference>
<gene>
    <name evidence="11" type="ORF">HF838_15130</name>
</gene>
<dbReference type="Gene3D" id="1.10.287.130">
    <property type="match status" value="1"/>
</dbReference>
<dbReference type="InterPro" id="IPR035965">
    <property type="entry name" value="PAS-like_dom_sf"/>
</dbReference>
<dbReference type="SMART" id="SM00387">
    <property type="entry name" value="HATPase_c"/>
    <property type="match status" value="1"/>
</dbReference>
<evidence type="ECO:0000259" key="9">
    <source>
        <dbReference type="PROSITE" id="PS50109"/>
    </source>
</evidence>
<keyword evidence="6" id="KW-0418">Kinase</keyword>
<evidence type="ECO:0000256" key="8">
    <source>
        <dbReference type="ARBA" id="ARBA00023012"/>
    </source>
</evidence>
<protein>
    <recommendedName>
        <fullName evidence="2">histidine kinase</fullName>
        <ecNumber evidence="2">2.7.13.3</ecNumber>
    </recommendedName>
</protein>
<dbReference type="PANTHER" id="PTHR43065:SF10">
    <property type="entry name" value="PEROXIDE STRESS-ACTIVATED HISTIDINE KINASE MAK3"/>
    <property type="match status" value="1"/>
</dbReference>
<evidence type="ECO:0000256" key="4">
    <source>
        <dbReference type="ARBA" id="ARBA00022679"/>
    </source>
</evidence>
<dbReference type="CDD" id="cd00130">
    <property type="entry name" value="PAS"/>
    <property type="match status" value="1"/>
</dbReference>
<evidence type="ECO:0000256" key="2">
    <source>
        <dbReference type="ARBA" id="ARBA00012438"/>
    </source>
</evidence>
<dbReference type="Pfam" id="PF00512">
    <property type="entry name" value="HisKA"/>
    <property type="match status" value="1"/>
</dbReference>
<dbReference type="PROSITE" id="PS50109">
    <property type="entry name" value="HIS_KIN"/>
    <property type="match status" value="1"/>
</dbReference>
<evidence type="ECO:0000313" key="12">
    <source>
        <dbReference type="Proteomes" id="UP000561326"/>
    </source>
</evidence>
<keyword evidence="4" id="KW-0808">Transferase</keyword>
<evidence type="ECO:0000259" key="10">
    <source>
        <dbReference type="PROSITE" id="PS50112"/>
    </source>
</evidence>
<dbReference type="GO" id="GO:0000155">
    <property type="term" value="F:phosphorelay sensor kinase activity"/>
    <property type="evidence" value="ECO:0007669"/>
    <property type="project" value="InterPro"/>
</dbReference>
<dbReference type="NCBIfam" id="TIGR00229">
    <property type="entry name" value="sensory_box"/>
    <property type="match status" value="1"/>
</dbReference>
<keyword evidence="3" id="KW-0597">Phosphoprotein</keyword>
<dbReference type="InterPro" id="IPR000014">
    <property type="entry name" value="PAS"/>
</dbReference>